<dbReference type="STRING" id="53468.A0A0R3UI29"/>
<dbReference type="Proteomes" id="UP000267029">
    <property type="component" value="Unassembled WGS sequence"/>
</dbReference>
<proteinExistence type="predicted"/>
<dbReference type="EMBL" id="UXSR01005321">
    <property type="protein sequence ID" value="VDD81042.1"/>
    <property type="molecule type" value="Genomic_DNA"/>
</dbReference>
<evidence type="ECO:0000313" key="2">
    <source>
        <dbReference type="EMBL" id="VDD81042.1"/>
    </source>
</evidence>
<dbReference type="WBParaSite" id="MCU_003076-RA">
    <property type="protein sequence ID" value="MCU_003076-RA"/>
    <property type="gene ID" value="MCU_003076"/>
</dbReference>
<protein>
    <submittedName>
        <fullName evidence="4">DUF2326 domain-containing protein</fullName>
    </submittedName>
</protein>
<gene>
    <name evidence="2" type="ORF">MCOS_LOCUS7045</name>
</gene>
<evidence type="ECO:0000313" key="3">
    <source>
        <dbReference type="Proteomes" id="UP000267029"/>
    </source>
</evidence>
<dbReference type="OrthoDB" id="415359at2759"/>
<accession>A0A0R3UI29</accession>
<dbReference type="PANTHER" id="PTHR16525">
    <property type="entry name" value="PROTEIN C12ORF4"/>
    <property type="match status" value="1"/>
</dbReference>
<evidence type="ECO:0000313" key="4">
    <source>
        <dbReference type="WBParaSite" id="MCU_003076-RA"/>
    </source>
</evidence>
<reference evidence="2 3" key="1">
    <citation type="submission" date="2018-10" db="EMBL/GenBank/DDBJ databases">
        <authorList>
            <consortium name="Pathogen Informatics"/>
        </authorList>
    </citation>
    <scope>NUCLEOTIDE SEQUENCE [LARGE SCALE GENOMIC DNA]</scope>
</reference>
<feature type="compositionally biased region" description="Polar residues" evidence="1">
    <location>
        <begin position="238"/>
        <end position="257"/>
    </location>
</feature>
<dbReference type="Pfam" id="PF10154">
    <property type="entry name" value="Fy-3"/>
    <property type="match status" value="1"/>
</dbReference>
<name>A0A0R3UI29_MESCO</name>
<organism evidence="2 3">
    <name type="scientific">Mesocestoides corti</name>
    <name type="common">Flatworm</name>
    <dbReference type="NCBI Taxonomy" id="53468"/>
    <lineage>
        <taxon>Eukaryota</taxon>
        <taxon>Metazoa</taxon>
        <taxon>Spiralia</taxon>
        <taxon>Lophotrochozoa</taxon>
        <taxon>Platyhelminthes</taxon>
        <taxon>Cestoda</taxon>
        <taxon>Eucestoda</taxon>
        <taxon>Cyclophyllidea</taxon>
        <taxon>Mesocestoididae</taxon>
        <taxon>Mesocestoides</taxon>
    </lineage>
</organism>
<feature type="region of interest" description="Disordered" evidence="1">
    <location>
        <begin position="232"/>
        <end position="270"/>
    </location>
</feature>
<sequence>MTKAVTFSFNKVYNGVVTVSCEESIDVPICQPFNWLLSRLLLSHNIPKFAEKDFSDDLKNFVMEQEKRCVDERLTRLYDNLTSDDSKPSQIAASITARVNERVCDRFQAEPPTDEEIFGQTYTKIVQSPAAMDLIQLEQSFAIAVETEVAERNRVLRGLQDSIVSRTEALLSKDNEVIPVADAVSELQRQFHSEYEVQRMTWNSRISDLKETQRQDYRNFVMSVEEQLLQASLEKSKPSVTESPVKSVDRNQATGLRTTAPHADSAEPRSESFMIQLGRQLRTFYNLKLVQADPMDLMTTVVPTATSSNHLSVDVTINLAERLSSALAVYSHELTGLVIVADSQMFHSTDQQRFAEVCERSTDFHFPELDLQMAAIQETMDKHDDSTENPTSSRRRRPKFGDVYLTRHSNLRASAIGGNAGGGGGVQVVFHVVVDGDQSCAAADDKAPPAGRFPAYLSAALSAVLRACFQYDITTLSIPLLLTRRITDNMTLAWCHRRAEGVLRAVKGALMELASLRGGSQVLRTLIFLIPPDLPPKFFDSFSGLVNASFQQANPIVPTPAS</sequence>
<evidence type="ECO:0000256" key="1">
    <source>
        <dbReference type="SAM" id="MobiDB-lite"/>
    </source>
</evidence>
<dbReference type="InterPro" id="IPR019311">
    <property type="entry name" value="Fy-3"/>
</dbReference>
<keyword evidence="3" id="KW-1185">Reference proteome</keyword>
<feature type="region of interest" description="Disordered" evidence="1">
    <location>
        <begin position="380"/>
        <end position="399"/>
    </location>
</feature>
<dbReference type="GO" id="GO:0005737">
    <property type="term" value="C:cytoplasm"/>
    <property type="evidence" value="ECO:0007669"/>
    <property type="project" value="TreeGrafter"/>
</dbReference>
<dbReference type="PANTHER" id="PTHR16525:SF0">
    <property type="entry name" value="PROTEIN C12ORF4"/>
    <property type="match status" value="1"/>
</dbReference>
<dbReference type="AlphaFoldDB" id="A0A0R3UI29"/>
<reference evidence="4" key="2">
    <citation type="submission" date="2019-11" db="UniProtKB">
        <authorList>
            <consortium name="WormBaseParasite"/>
        </authorList>
    </citation>
    <scope>IDENTIFICATION</scope>
</reference>